<reference evidence="1" key="2">
    <citation type="submission" date="2020-11" db="EMBL/GenBank/DDBJ databases">
        <authorList>
            <person name="Cecchin M."/>
            <person name="Marcolungo L."/>
            <person name="Rossato M."/>
            <person name="Girolomoni L."/>
            <person name="Cosentino E."/>
            <person name="Cuine S."/>
            <person name="Li-Beisson Y."/>
            <person name="Delledonne M."/>
            <person name="Ballottari M."/>
        </authorList>
    </citation>
    <scope>NUCLEOTIDE SEQUENCE</scope>
    <source>
        <strain evidence="1">211/11P</strain>
        <tissue evidence="1">Whole cell</tissue>
    </source>
</reference>
<protein>
    <submittedName>
        <fullName evidence="1">Uncharacterized protein</fullName>
    </submittedName>
</protein>
<name>A0A9D4TRK8_CHLVU</name>
<evidence type="ECO:0000313" key="1">
    <source>
        <dbReference type="EMBL" id="KAI3432510.1"/>
    </source>
</evidence>
<organism evidence="1 2">
    <name type="scientific">Chlorella vulgaris</name>
    <name type="common">Green alga</name>
    <dbReference type="NCBI Taxonomy" id="3077"/>
    <lineage>
        <taxon>Eukaryota</taxon>
        <taxon>Viridiplantae</taxon>
        <taxon>Chlorophyta</taxon>
        <taxon>core chlorophytes</taxon>
        <taxon>Trebouxiophyceae</taxon>
        <taxon>Chlorellales</taxon>
        <taxon>Chlorellaceae</taxon>
        <taxon>Chlorella clade</taxon>
        <taxon>Chlorella</taxon>
    </lineage>
</organism>
<reference evidence="1" key="1">
    <citation type="journal article" date="2019" name="Plant J.">
        <title>Chlorella vulgaris genome assembly and annotation reveals the molecular basis for metabolic acclimation to high light conditions.</title>
        <authorList>
            <person name="Cecchin M."/>
            <person name="Marcolungo L."/>
            <person name="Rossato M."/>
            <person name="Girolomoni L."/>
            <person name="Cosentino E."/>
            <person name="Cuine S."/>
            <person name="Li-Beisson Y."/>
            <person name="Delledonne M."/>
            <person name="Ballottari M."/>
        </authorList>
    </citation>
    <scope>NUCLEOTIDE SEQUENCE</scope>
    <source>
        <strain evidence="1">211/11P</strain>
    </source>
</reference>
<evidence type="ECO:0000313" key="2">
    <source>
        <dbReference type="Proteomes" id="UP001055712"/>
    </source>
</evidence>
<keyword evidence="2" id="KW-1185">Reference proteome</keyword>
<comment type="caution">
    <text evidence="1">The sequence shown here is derived from an EMBL/GenBank/DDBJ whole genome shotgun (WGS) entry which is preliminary data.</text>
</comment>
<sequence length="103" mass="11371">MSVQGARADSLSFLQNLGTPLSKASMTTASMPEFSPVPSTLDFSLDGWYTRVKKCCKEAPTIDRMSSEVYPIPAAAVRDLRGQVDVLGRPSRYDGRDPVVYRR</sequence>
<accession>A0A9D4TRK8</accession>
<dbReference type="EMBL" id="SIDB01000005">
    <property type="protein sequence ID" value="KAI3432510.1"/>
    <property type="molecule type" value="Genomic_DNA"/>
</dbReference>
<dbReference type="AlphaFoldDB" id="A0A9D4TRK8"/>
<gene>
    <name evidence="1" type="ORF">D9Q98_004059</name>
</gene>
<dbReference type="Proteomes" id="UP001055712">
    <property type="component" value="Unassembled WGS sequence"/>
</dbReference>
<proteinExistence type="predicted"/>